<evidence type="ECO:0000256" key="1">
    <source>
        <dbReference type="SAM" id="MobiDB-lite"/>
    </source>
</evidence>
<feature type="region of interest" description="Disordered" evidence="1">
    <location>
        <begin position="1"/>
        <end position="29"/>
    </location>
</feature>
<feature type="compositionally biased region" description="Pro residues" evidence="1">
    <location>
        <begin position="1"/>
        <end position="15"/>
    </location>
</feature>
<dbReference type="Proteomes" id="UP000015106">
    <property type="component" value="Chromosome 2"/>
</dbReference>
<keyword evidence="3" id="KW-1185">Reference proteome</keyword>
<gene>
    <name evidence="2" type="primary">LOC125539883</name>
</gene>
<reference evidence="3" key="1">
    <citation type="journal article" date="2013" name="Nature">
        <title>Draft genome of the wheat A-genome progenitor Triticum urartu.</title>
        <authorList>
            <person name="Ling H.Q."/>
            <person name="Zhao S."/>
            <person name="Liu D."/>
            <person name="Wang J."/>
            <person name="Sun H."/>
            <person name="Zhang C."/>
            <person name="Fan H."/>
            <person name="Li D."/>
            <person name="Dong L."/>
            <person name="Tao Y."/>
            <person name="Gao C."/>
            <person name="Wu H."/>
            <person name="Li Y."/>
            <person name="Cui Y."/>
            <person name="Guo X."/>
            <person name="Zheng S."/>
            <person name="Wang B."/>
            <person name="Yu K."/>
            <person name="Liang Q."/>
            <person name="Yang W."/>
            <person name="Lou X."/>
            <person name="Chen J."/>
            <person name="Feng M."/>
            <person name="Jian J."/>
            <person name="Zhang X."/>
            <person name="Luo G."/>
            <person name="Jiang Y."/>
            <person name="Liu J."/>
            <person name="Wang Z."/>
            <person name="Sha Y."/>
            <person name="Zhang B."/>
            <person name="Wu H."/>
            <person name="Tang D."/>
            <person name="Shen Q."/>
            <person name="Xue P."/>
            <person name="Zou S."/>
            <person name="Wang X."/>
            <person name="Liu X."/>
            <person name="Wang F."/>
            <person name="Yang Y."/>
            <person name="An X."/>
            <person name="Dong Z."/>
            <person name="Zhang K."/>
            <person name="Zhang X."/>
            <person name="Luo M.C."/>
            <person name="Dvorak J."/>
            <person name="Tong Y."/>
            <person name="Wang J."/>
            <person name="Yang H."/>
            <person name="Li Z."/>
            <person name="Wang D."/>
            <person name="Zhang A."/>
            <person name="Wang J."/>
        </authorList>
    </citation>
    <scope>NUCLEOTIDE SEQUENCE</scope>
    <source>
        <strain evidence="3">cv. G1812</strain>
    </source>
</reference>
<reference evidence="2" key="3">
    <citation type="submission" date="2022-06" db="UniProtKB">
        <authorList>
            <consortium name="EnsemblPlants"/>
        </authorList>
    </citation>
    <scope>IDENTIFICATION</scope>
</reference>
<evidence type="ECO:0000313" key="2">
    <source>
        <dbReference type="EnsemblPlants" id="TuG1812G0200005349.01.T02"/>
    </source>
</evidence>
<name>A0A8R7PKQ3_TRIUA</name>
<accession>A0A8R7PKQ3</accession>
<dbReference type="EnsemblPlants" id="TuG1812G0200005349.01.T02">
    <property type="protein sequence ID" value="TuG1812G0200005349.01.T02"/>
    <property type="gene ID" value="TuG1812G0200005349.01"/>
</dbReference>
<organism evidence="2 3">
    <name type="scientific">Triticum urartu</name>
    <name type="common">Red wild einkorn</name>
    <name type="synonym">Crithodium urartu</name>
    <dbReference type="NCBI Taxonomy" id="4572"/>
    <lineage>
        <taxon>Eukaryota</taxon>
        <taxon>Viridiplantae</taxon>
        <taxon>Streptophyta</taxon>
        <taxon>Embryophyta</taxon>
        <taxon>Tracheophyta</taxon>
        <taxon>Spermatophyta</taxon>
        <taxon>Magnoliopsida</taxon>
        <taxon>Liliopsida</taxon>
        <taxon>Poales</taxon>
        <taxon>Poaceae</taxon>
        <taxon>BOP clade</taxon>
        <taxon>Pooideae</taxon>
        <taxon>Triticodae</taxon>
        <taxon>Triticeae</taxon>
        <taxon>Triticinae</taxon>
        <taxon>Triticum</taxon>
    </lineage>
</organism>
<dbReference type="AlphaFoldDB" id="A0A8R7PKQ3"/>
<proteinExistence type="predicted"/>
<reference evidence="2" key="2">
    <citation type="submission" date="2018-03" db="EMBL/GenBank/DDBJ databases">
        <title>The Triticum urartu genome reveals the dynamic nature of wheat genome evolution.</title>
        <authorList>
            <person name="Ling H."/>
            <person name="Ma B."/>
            <person name="Shi X."/>
            <person name="Liu H."/>
            <person name="Dong L."/>
            <person name="Sun H."/>
            <person name="Cao Y."/>
            <person name="Gao Q."/>
            <person name="Zheng S."/>
            <person name="Li Y."/>
            <person name="Yu Y."/>
            <person name="Du H."/>
            <person name="Qi M."/>
            <person name="Li Y."/>
            <person name="Yu H."/>
            <person name="Cui Y."/>
            <person name="Wang N."/>
            <person name="Chen C."/>
            <person name="Wu H."/>
            <person name="Zhao Y."/>
            <person name="Zhang J."/>
            <person name="Li Y."/>
            <person name="Zhou W."/>
            <person name="Zhang B."/>
            <person name="Hu W."/>
            <person name="Eijk M."/>
            <person name="Tang J."/>
            <person name="Witsenboer H."/>
            <person name="Zhao S."/>
            <person name="Li Z."/>
            <person name="Zhang A."/>
            <person name="Wang D."/>
            <person name="Liang C."/>
        </authorList>
    </citation>
    <scope>NUCLEOTIDE SEQUENCE [LARGE SCALE GENOMIC DNA]</scope>
    <source>
        <strain evidence="2">cv. G1812</strain>
    </source>
</reference>
<protein>
    <submittedName>
        <fullName evidence="2">Uncharacterized protein</fullName>
    </submittedName>
</protein>
<sequence>MPPPARDPGRSPPTEAPQAGSARENRSHNKLVYQANRSLAPSFSGSNLNLSKITSERYLLIFTVYYS</sequence>
<evidence type="ECO:0000313" key="3">
    <source>
        <dbReference type="Proteomes" id="UP000015106"/>
    </source>
</evidence>
<dbReference type="Gramene" id="TuG1812G0200005349.01.T02">
    <property type="protein sequence ID" value="TuG1812G0200005349.01.T02"/>
    <property type="gene ID" value="TuG1812G0200005349.01"/>
</dbReference>